<proteinExistence type="predicted"/>
<organism evidence="1 2">
    <name type="scientific">Kipferlia bialata</name>
    <dbReference type="NCBI Taxonomy" id="797122"/>
    <lineage>
        <taxon>Eukaryota</taxon>
        <taxon>Metamonada</taxon>
        <taxon>Carpediemonas-like organisms</taxon>
        <taxon>Kipferlia</taxon>
    </lineage>
</organism>
<accession>A0A9K3DEV0</accession>
<dbReference type="AlphaFoldDB" id="A0A9K3DEV0"/>
<protein>
    <submittedName>
        <fullName evidence="1">Uncharacterized protein</fullName>
    </submittedName>
</protein>
<dbReference type="EMBL" id="BDIP01010458">
    <property type="protein sequence ID" value="GIQ92753.1"/>
    <property type="molecule type" value="Genomic_DNA"/>
</dbReference>
<gene>
    <name evidence="1" type="ORF">KIPB_016704</name>
</gene>
<name>A0A9K3DEV0_9EUKA</name>
<comment type="caution">
    <text evidence="1">The sequence shown here is derived from an EMBL/GenBank/DDBJ whole genome shotgun (WGS) entry which is preliminary data.</text>
</comment>
<sequence>TPRTGGHLTLALPREADSDRLHVFLQQVENAAKREPELIRPLRGQTSVFAPLGGSVGAIGGMPSHILMTVTHRLGRDSTHFRHSVTPK</sequence>
<reference evidence="1 2" key="1">
    <citation type="journal article" date="2018" name="PLoS ONE">
        <title>The draft genome of Kipferlia bialata reveals reductive genome evolution in fornicate parasites.</title>
        <authorList>
            <person name="Tanifuji G."/>
            <person name="Takabayashi S."/>
            <person name="Kume K."/>
            <person name="Takagi M."/>
            <person name="Nakayama T."/>
            <person name="Kamikawa R."/>
            <person name="Inagaki Y."/>
            <person name="Hashimoto T."/>
        </authorList>
    </citation>
    <scope>NUCLEOTIDE SEQUENCE [LARGE SCALE GENOMIC DNA]</scope>
    <source>
        <strain evidence="1">NY0173</strain>
    </source>
</reference>
<dbReference type="Proteomes" id="UP000265618">
    <property type="component" value="Unassembled WGS sequence"/>
</dbReference>
<keyword evidence="2" id="KW-1185">Reference proteome</keyword>
<evidence type="ECO:0000313" key="2">
    <source>
        <dbReference type="Proteomes" id="UP000265618"/>
    </source>
</evidence>
<feature type="non-terminal residue" evidence="1">
    <location>
        <position position="1"/>
    </location>
</feature>
<evidence type="ECO:0000313" key="1">
    <source>
        <dbReference type="EMBL" id="GIQ92753.1"/>
    </source>
</evidence>